<evidence type="ECO:0000313" key="4">
    <source>
        <dbReference type="Proteomes" id="UP000299102"/>
    </source>
</evidence>
<keyword evidence="2" id="KW-0812">Transmembrane</keyword>
<evidence type="ECO:0000256" key="1">
    <source>
        <dbReference type="SAM" id="MobiDB-lite"/>
    </source>
</evidence>
<dbReference type="Proteomes" id="UP000299102">
    <property type="component" value="Unassembled WGS sequence"/>
</dbReference>
<sequence>MEHSSEGKRDPADRSEAQKIKTHQNKTERKTLSAEGTTENKRSCYTVQTNWINLSGTSLRRLAQITRNRERVGRTRPPTRIGSSLPRSSPTVDNFSPICHINKLLRLFIAAGLRRRCRAVLSSLGIPIFLTFFFLVKCSVEKSLRIIKCFSLGVGKAPDGRYDIALRYSSSLTSDYK</sequence>
<accession>A0A4C2A049</accession>
<reference evidence="3 4" key="1">
    <citation type="journal article" date="2019" name="Commun. Biol.">
        <title>The bagworm genome reveals a unique fibroin gene that provides high tensile strength.</title>
        <authorList>
            <person name="Kono N."/>
            <person name="Nakamura H."/>
            <person name="Ohtoshi R."/>
            <person name="Tomita M."/>
            <person name="Numata K."/>
            <person name="Arakawa K."/>
        </authorList>
    </citation>
    <scope>NUCLEOTIDE SEQUENCE [LARGE SCALE GENOMIC DNA]</scope>
</reference>
<feature type="region of interest" description="Disordered" evidence="1">
    <location>
        <begin position="1"/>
        <end position="39"/>
    </location>
</feature>
<evidence type="ECO:0000313" key="3">
    <source>
        <dbReference type="EMBL" id="GBP94086.1"/>
    </source>
</evidence>
<proteinExistence type="predicted"/>
<gene>
    <name evidence="3" type="ORF">EVAR_103253_1</name>
</gene>
<comment type="caution">
    <text evidence="3">The sequence shown here is derived from an EMBL/GenBank/DDBJ whole genome shotgun (WGS) entry which is preliminary data.</text>
</comment>
<evidence type="ECO:0000256" key="2">
    <source>
        <dbReference type="SAM" id="Phobius"/>
    </source>
</evidence>
<protein>
    <submittedName>
        <fullName evidence="3">Uncharacterized protein</fullName>
    </submittedName>
</protein>
<keyword evidence="2" id="KW-0472">Membrane</keyword>
<name>A0A4C2A049_EUMVA</name>
<dbReference type="EMBL" id="BGZK01002459">
    <property type="protein sequence ID" value="GBP94086.1"/>
    <property type="molecule type" value="Genomic_DNA"/>
</dbReference>
<organism evidence="3 4">
    <name type="scientific">Eumeta variegata</name>
    <name type="common">Bagworm moth</name>
    <name type="synonym">Eumeta japonica</name>
    <dbReference type="NCBI Taxonomy" id="151549"/>
    <lineage>
        <taxon>Eukaryota</taxon>
        <taxon>Metazoa</taxon>
        <taxon>Ecdysozoa</taxon>
        <taxon>Arthropoda</taxon>
        <taxon>Hexapoda</taxon>
        <taxon>Insecta</taxon>
        <taxon>Pterygota</taxon>
        <taxon>Neoptera</taxon>
        <taxon>Endopterygota</taxon>
        <taxon>Lepidoptera</taxon>
        <taxon>Glossata</taxon>
        <taxon>Ditrysia</taxon>
        <taxon>Tineoidea</taxon>
        <taxon>Psychidae</taxon>
        <taxon>Oiketicinae</taxon>
        <taxon>Eumeta</taxon>
    </lineage>
</organism>
<keyword evidence="2" id="KW-1133">Transmembrane helix</keyword>
<feature type="transmembrane region" description="Helical" evidence="2">
    <location>
        <begin position="119"/>
        <end position="136"/>
    </location>
</feature>
<keyword evidence="4" id="KW-1185">Reference proteome</keyword>
<dbReference type="AlphaFoldDB" id="A0A4C2A049"/>